<name>A0A1H3RFQ0_9BACT</name>
<evidence type="ECO:0000256" key="1">
    <source>
        <dbReference type="SAM" id="MobiDB-lite"/>
    </source>
</evidence>
<dbReference type="EMBL" id="FNQC01000008">
    <property type="protein sequence ID" value="SDZ24527.1"/>
    <property type="molecule type" value="Genomic_DNA"/>
</dbReference>
<gene>
    <name evidence="2" type="ORF">SAMN05444412_10892</name>
</gene>
<feature type="compositionally biased region" description="Basic residues" evidence="1">
    <location>
        <begin position="20"/>
        <end position="40"/>
    </location>
</feature>
<dbReference type="Proteomes" id="UP000199663">
    <property type="component" value="Unassembled WGS sequence"/>
</dbReference>
<proteinExistence type="predicted"/>
<evidence type="ECO:0000313" key="3">
    <source>
        <dbReference type="Proteomes" id="UP000199663"/>
    </source>
</evidence>
<evidence type="ECO:0000313" key="2">
    <source>
        <dbReference type="EMBL" id="SDZ24527.1"/>
    </source>
</evidence>
<organism evidence="2 3">
    <name type="scientific">Rhodonellum ikkaensis</name>
    <dbReference type="NCBI Taxonomy" id="336829"/>
    <lineage>
        <taxon>Bacteria</taxon>
        <taxon>Pseudomonadati</taxon>
        <taxon>Bacteroidota</taxon>
        <taxon>Cytophagia</taxon>
        <taxon>Cytophagales</taxon>
        <taxon>Cytophagaceae</taxon>
        <taxon>Rhodonellum</taxon>
    </lineage>
</organism>
<sequence>MFFSRNFIKNIKAKSDYSTSHKKKRVTQKRATLLKKIKEH</sequence>
<comment type="caution">
    <text evidence="2">The sequence shown here is derived from an EMBL/GenBank/DDBJ whole genome shotgun (WGS) entry which is preliminary data.</text>
</comment>
<feature type="region of interest" description="Disordered" evidence="1">
    <location>
        <begin position="19"/>
        <end position="40"/>
    </location>
</feature>
<keyword evidence="3" id="KW-1185">Reference proteome</keyword>
<accession>A0A1H3RFQ0</accession>
<reference evidence="2 3" key="1">
    <citation type="submission" date="2016-10" db="EMBL/GenBank/DDBJ databases">
        <authorList>
            <person name="Varghese N."/>
            <person name="Submissions S."/>
        </authorList>
    </citation>
    <scope>NUCLEOTIDE SEQUENCE [LARGE SCALE GENOMIC DNA]</scope>
    <source>
        <strain evidence="2 3">DSM 17997</strain>
    </source>
</reference>
<protein>
    <submittedName>
        <fullName evidence="2">Uncharacterized protein</fullName>
    </submittedName>
</protein>